<dbReference type="Proteomes" id="UP001150062">
    <property type="component" value="Unassembled WGS sequence"/>
</dbReference>
<dbReference type="CDD" id="cd03801">
    <property type="entry name" value="GT4_PimA-like"/>
    <property type="match status" value="1"/>
</dbReference>
<keyword evidence="1" id="KW-0328">Glycosyltransferase</keyword>
<dbReference type="SUPFAM" id="SSF53756">
    <property type="entry name" value="UDP-Glycosyltransferase/glycogen phosphorylase"/>
    <property type="match status" value="1"/>
</dbReference>
<keyword evidence="1" id="KW-0808">Transferase</keyword>
<accession>A0ABQ8XG53</accession>
<evidence type="ECO:0000256" key="1">
    <source>
        <dbReference type="ARBA" id="ARBA00022676"/>
    </source>
</evidence>
<organism evidence="3 4">
    <name type="scientific">Anaeramoeba flamelloides</name>
    <dbReference type="NCBI Taxonomy" id="1746091"/>
    <lineage>
        <taxon>Eukaryota</taxon>
        <taxon>Metamonada</taxon>
        <taxon>Anaeramoebidae</taxon>
        <taxon>Anaeramoeba</taxon>
    </lineage>
</organism>
<dbReference type="Pfam" id="PF00534">
    <property type="entry name" value="Glycos_transf_1"/>
    <property type="match status" value="1"/>
</dbReference>
<evidence type="ECO:0000313" key="3">
    <source>
        <dbReference type="EMBL" id="KAJ6231300.1"/>
    </source>
</evidence>
<evidence type="ECO:0000259" key="2">
    <source>
        <dbReference type="Pfam" id="PF00534"/>
    </source>
</evidence>
<gene>
    <name evidence="3" type="ORF">M0813_06029</name>
</gene>
<dbReference type="PANTHER" id="PTHR46656:SF3">
    <property type="entry name" value="PUTATIVE-RELATED"/>
    <property type="match status" value="1"/>
</dbReference>
<dbReference type="Gene3D" id="3.40.50.2000">
    <property type="entry name" value="Glycogen Phosphorylase B"/>
    <property type="match status" value="1"/>
</dbReference>
<evidence type="ECO:0000313" key="4">
    <source>
        <dbReference type="Proteomes" id="UP001150062"/>
    </source>
</evidence>
<comment type="caution">
    <text evidence="3">The sequence shown here is derived from an EMBL/GenBank/DDBJ whole genome shotgun (WGS) entry which is preliminary data.</text>
</comment>
<dbReference type="InterPro" id="IPR001296">
    <property type="entry name" value="Glyco_trans_1"/>
</dbReference>
<sequence>MRKPRKVLHGNNYFQDNVLDRTKIWLTECIFSRKSRVFPITIGNINEDDYQNVNDFNGEDGTIASEKKILQITNDHLKRYLVQVKNNNPTVVLLYLNSDFLNLNPSQINDFSQFLSKMQIPIIASTTNIGSESTALEIQNLYKILIPCEKIIPLDKNSLLFLLEGLFFPVDRINYIGHLNELLCIIFELNPLPNLVKIMKDSNICQEFTKQSIENNNKITNSINKKYEKLLQCYQYINKEVDQNKIFSLLSQPNLFINARFQIIENHYSSKNKQSQNGNGNENQKTSSLSEITIQTFFNKFHIFSKNKILQIIVNDKKYSIDEIIDSQGIFLLEQFYFKIKQKNNNVFQLKISHPKIKILISNNDFNELKICIKLLNQHSPNIGIIKDLNKIDLNDYQINLKDCSEANQLFCSNFPQQIFLNQKMRKNLFKPIFNRQNVNKINILWEGTIFDNYGISKVAREILKGICFRSEINCTLLPLWKGNVGRDLFKDSIVDKNTALQMNNQNIHIFQHWPPRFSPTNLDRKYVVIQPWEFGAIPLDWVEKTKIGVAEIWVPSQFNVNNFISSGIEKKKVHKIFHGVDPLIFHPNGKKFEKLKTKKSLIFLFLGGDLPRKGIDILLDAYISEFSPNDDVCLLIHSRYSVGFQNKRIEKILKNQKKYPEIEYLTSDFTTDEIVQIYHRADYLIHPFRAEGFGLTTIEALSSGLPLIVSKCGPVLEFLDEKSSFFIPTDKTNCDYKPCGEKKIFQWETNIQPFWCEPKKKVLQNIMKRVYNERNSKPIKRIKNGINLTSKLGWDPVVQNALNRIYEIYKDQVMDYSQNTENLSN</sequence>
<feature type="domain" description="Glycosyl transferase family 1" evidence="2">
    <location>
        <begin position="592"/>
        <end position="724"/>
    </location>
</feature>
<protein>
    <recommendedName>
        <fullName evidence="2">Glycosyl transferase family 1 domain-containing protein</fullName>
    </recommendedName>
</protein>
<name>A0ABQ8XG53_9EUKA</name>
<reference evidence="3" key="1">
    <citation type="submission" date="2022-08" db="EMBL/GenBank/DDBJ databases">
        <title>Novel sulfate-reducing endosymbionts in the free-living metamonad Anaeramoeba.</title>
        <authorList>
            <person name="Jerlstrom-Hultqvist J."/>
            <person name="Cepicka I."/>
            <person name="Gallot-Lavallee L."/>
            <person name="Salas-Leiva D."/>
            <person name="Curtis B.A."/>
            <person name="Zahonova K."/>
            <person name="Pipaliya S."/>
            <person name="Dacks J."/>
            <person name="Roger A.J."/>
        </authorList>
    </citation>
    <scope>NUCLEOTIDE SEQUENCE</scope>
    <source>
        <strain evidence="3">Schooner1</strain>
    </source>
</reference>
<keyword evidence="4" id="KW-1185">Reference proteome</keyword>
<dbReference type="PANTHER" id="PTHR46656">
    <property type="entry name" value="PUTATIVE-RELATED"/>
    <property type="match status" value="1"/>
</dbReference>
<proteinExistence type="predicted"/>
<dbReference type="EMBL" id="JAOAOG010000301">
    <property type="protein sequence ID" value="KAJ6231300.1"/>
    <property type="molecule type" value="Genomic_DNA"/>
</dbReference>